<sequence>MSSSKPHFFQPVLPGFEDEPSIPVSFFKHLKGNRREIAVLRSTAGKLWHVKINGRRFEDGWKDFAKYHDLHIGDFLVFRHEGDMVFYVMVFDPSACEREYTSFNVKEEMETSEEEKEPAKTSDLRKFTKNKQIMISVEGKGNPPVFENPHFAVNMTSYTASHPRKPLKFIYLFKQNIPKKFAEANGLYNRYCKIVLVDQESRSWLADLGYKKADGTVYVKDGWSTFCIANDLKKGDSFIFELIKEKKPTLRMSRLKRSLKTRKVGSSLTKDAQFSVTVKAPYTKNSQLKIPRDFARRNNLNREYAKMILTNEKGSSWTVSLEKNSSSNDIYIGRGWSAFAAANGIREGDELMLKVIKGGEKPVMRICG</sequence>
<dbReference type="AlphaFoldDB" id="B9RNQ0"/>
<organism evidence="8 9">
    <name type="scientific">Ricinus communis</name>
    <name type="common">Castor bean</name>
    <dbReference type="NCBI Taxonomy" id="3988"/>
    <lineage>
        <taxon>Eukaryota</taxon>
        <taxon>Viridiplantae</taxon>
        <taxon>Streptophyta</taxon>
        <taxon>Embryophyta</taxon>
        <taxon>Tracheophyta</taxon>
        <taxon>Spermatophyta</taxon>
        <taxon>Magnoliopsida</taxon>
        <taxon>eudicotyledons</taxon>
        <taxon>Gunneridae</taxon>
        <taxon>Pentapetalae</taxon>
        <taxon>rosids</taxon>
        <taxon>fabids</taxon>
        <taxon>Malpighiales</taxon>
        <taxon>Euphorbiaceae</taxon>
        <taxon>Acalyphoideae</taxon>
        <taxon>Acalypheae</taxon>
        <taxon>Ricinus</taxon>
    </lineage>
</organism>
<dbReference type="EMBL" id="EQ973791">
    <property type="protein sequence ID" value="EEF46818.1"/>
    <property type="molecule type" value="Genomic_DNA"/>
</dbReference>
<dbReference type="eggNOG" id="ENOG502SK57">
    <property type="taxonomic scope" value="Eukaryota"/>
</dbReference>
<keyword evidence="9" id="KW-1185">Reference proteome</keyword>
<evidence type="ECO:0000259" key="7">
    <source>
        <dbReference type="PROSITE" id="PS50863"/>
    </source>
</evidence>
<feature type="domain" description="TF-B3" evidence="7">
    <location>
        <begin position="177"/>
        <end position="258"/>
    </location>
</feature>
<dbReference type="FunCoup" id="B9RNQ0">
    <property type="interactions" value="413"/>
</dbReference>
<dbReference type="InterPro" id="IPR039218">
    <property type="entry name" value="REM_fam"/>
</dbReference>
<dbReference type="PANTHER" id="PTHR31674:SF62">
    <property type="entry name" value="B3 DOMAIN-CONTAINING PROTEIN REM14-RELATED"/>
    <property type="match status" value="1"/>
</dbReference>
<proteinExistence type="predicted"/>
<dbReference type="InterPro" id="IPR015300">
    <property type="entry name" value="DNA-bd_pseudobarrel_sf"/>
</dbReference>
<name>B9RNQ0_RICCO</name>
<keyword evidence="2" id="KW-0677">Repeat</keyword>
<dbReference type="InterPro" id="IPR003340">
    <property type="entry name" value="B3_DNA-bd"/>
</dbReference>
<protein>
    <submittedName>
        <fullName evidence="8">DNA binding protein, putative</fullName>
    </submittedName>
</protein>
<dbReference type="Gene3D" id="2.40.330.10">
    <property type="entry name" value="DNA-binding pseudobarrel domain"/>
    <property type="match status" value="3"/>
</dbReference>
<dbReference type="GO" id="GO:0005634">
    <property type="term" value="C:nucleus"/>
    <property type="evidence" value="ECO:0007669"/>
    <property type="project" value="UniProtKB-SubCell"/>
</dbReference>
<dbReference type="SMART" id="SM01019">
    <property type="entry name" value="B3"/>
    <property type="match status" value="3"/>
</dbReference>
<feature type="domain" description="TF-B3" evidence="7">
    <location>
        <begin position="5"/>
        <end position="94"/>
    </location>
</feature>
<reference evidence="9" key="1">
    <citation type="journal article" date="2010" name="Nat. Biotechnol.">
        <title>Draft genome sequence of the oilseed species Ricinus communis.</title>
        <authorList>
            <person name="Chan A.P."/>
            <person name="Crabtree J."/>
            <person name="Zhao Q."/>
            <person name="Lorenzi H."/>
            <person name="Orvis J."/>
            <person name="Puiu D."/>
            <person name="Melake-Berhan A."/>
            <person name="Jones K.M."/>
            <person name="Redman J."/>
            <person name="Chen G."/>
            <person name="Cahoon E.B."/>
            <person name="Gedil M."/>
            <person name="Stanke M."/>
            <person name="Haas B.J."/>
            <person name="Wortman J.R."/>
            <person name="Fraser-Liggett C.M."/>
            <person name="Ravel J."/>
            <person name="Rabinowicz P.D."/>
        </authorList>
    </citation>
    <scope>NUCLEOTIDE SEQUENCE [LARGE SCALE GENOMIC DNA]</scope>
    <source>
        <strain evidence="9">cv. Hale</strain>
    </source>
</reference>
<evidence type="ECO:0000313" key="9">
    <source>
        <dbReference type="Proteomes" id="UP000008311"/>
    </source>
</evidence>
<evidence type="ECO:0000256" key="5">
    <source>
        <dbReference type="ARBA" id="ARBA00023163"/>
    </source>
</evidence>
<evidence type="ECO:0000256" key="6">
    <source>
        <dbReference type="ARBA" id="ARBA00023242"/>
    </source>
</evidence>
<keyword evidence="5" id="KW-0804">Transcription</keyword>
<dbReference type="Proteomes" id="UP000008311">
    <property type="component" value="Unassembled WGS sequence"/>
</dbReference>
<accession>B9RNQ0</accession>
<keyword evidence="6" id="KW-0539">Nucleus</keyword>
<evidence type="ECO:0000313" key="8">
    <source>
        <dbReference type="EMBL" id="EEF46818.1"/>
    </source>
</evidence>
<evidence type="ECO:0000256" key="1">
    <source>
        <dbReference type="ARBA" id="ARBA00004123"/>
    </source>
</evidence>
<keyword evidence="4" id="KW-0238">DNA-binding</keyword>
<dbReference type="CDD" id="cd10017">
    <property type="entry name" value="B3_DNA"/>
    <property type="match status" value="3"/>
</dbReference>
<keyword evidence="3" id="KW-0805">Transcription regulation</keyword>
<evidence type="ECO:0000256" key="3">
    <source>
        <dbReference type="ARBA" id="ARBA00023015"/>
    </source>
</evidence>
<dbReference type="Pfam" id="PF02362">
    <property type="entry name" value="B3"/>
    <property type="match status" value="3"/>
</dbReference>
<dbReference type="PROSITE" id="PS50863">
    <property type="entry name" value="B3"/>
    <property type="match status" value="3"/>
</dbReference>
<gene>
    <name evidence="8" type="ORF">RCOM_0919630</name>
</gene>
<dbReference type="STRING" id="3988.B9RNQ0"/>
<dbReference type="InParanoid" id="B9RNQ0"/>
<dbReference type="SUPFAM" id="SSF101936">
    <property type="entry name" value="DNA-binding pseudobarrel domain"/>
    <property type="match status" value="3"/>
</dbReference>
<evidence type="ECO:0000256" key="4">
    <source>
        <dbReference type="ARBA" id="ARBA00023125"/>
    </source>
</evidence>
<dbReference type="GO" id="GO:0003677">
    <property type="term" value="F:DNA binding"/>
    <property type="evidence" value="ECO:0007669"/>
    <property type="project" value="UniProtKB-KW"/>
</dbReference>
<feature type="domain" description="TF-B3" evidence="7">
    <location>
        <begin position="273"/>
        <end position="368"/>
    </location>
</feature>
<dbReference type="PANTHER" id="PTHR31674">
    <property type="entry name" value="B3 DOMAIN-CONTAINING PROTEIN REM-LIKE 3-RELATED"/>
    <property type="match status" value="1"/>
</dbReference>
<evidence type="ECO:0000256" key="2">
    <source>
        <dbReference type="ARBA" id="ARBA00022737"/>
    </source>
</evidence>
<comment type="subcellular location">
    <subcellularLocation>
        <location evidence="1">Nucleus</location>
    </subcellularLocation>
</comment>